<evidence type="ECO:0000259" key="11">
    <source>
        <dbReference type="Pfam" id="PF02826"/>
    </source>
</evidence>
<evidence type="ECO:0000256" key="6">
    <source>
        <dbReference type="ARBA" id="ARBA00023027"/>
    </source>
</evidence>
<evidence type="ECO:0000313" key="13">
    <source>
        <dbReference type="Proteomes" id="UP000007468"/>
    </source>
</evidence>
<dbReference type="InterPro" id="IPR036291">
    <property type="entry name" value="NAD(P)-bd_dom_sf"/>
</dbReference>
<dbReference type="SUPFAM" id="SSF52283">
    <property type="entry name" value="Formate/glycerate dehydrogenase catalytic domain-like"/>
    <property type="match status" value="1"/>
</dbReference>
<dbReference type="AlphaFoldDB" id="D6GSV7"/>
<dbReference type="SUPFAM" id="SSF51735">
    <property type="entry name" value="NAD(P)-binding Rossmann-fold domains"/>
    <property type="match status" value="1"/>
</dbReference>
<comment type="similarity">
    <text evidence="2 9">Belongs to the D-isomer specific 2-hydroxyacid dehydrogenase family.</text>
</comment>
<comment type="catalytic activity">
    <reaction evidence="8">
        <text>(R)-2-hydroxyglutarate + NAD(+) = 2-oxoglutarate + NADH + H(+)</text>
        <dbReference type="Rhea" id="RHEA:49612"/>
        <dbReference type="ChEBI" id="CHEBI:15378"/>
        <dbReference type="ChEBI" id="CHEBI:15801"/>
        <dbReference type="ChEBI" id="CHEBI:16810"/>
        <dbReference type="ChEBI" id="CHEBI:57540"/>
        <dbReference type="ChEBI" id="CHEBI:57945"/>
        <dbReference type="EC" id="1.1.1.399"/>
    </reaction>
</comment>
<gene>
    <name evidence="12" type="primary">pdxB</name>
    <name evidence="12" type="ordered locus">HMPREF0389_01194</name>
</gene>
<evidence type="ECO:0000256" key="2">
    <source>
        <dbReference type="ARBA" id="ARBA00005854"/>
    </source>
</evidence>
<dbReference type="PANTHER" id="PTHR42789:SF1">
    <property type="entry name" value="D-ISOMER SPECIFIC 2-HYDROXYACID DEHYDROGENASE FAMILY PROTEIN (AFU_ORTHOLOGUE AFUA_6G10090)"/>
    <property type="match status" value="1"/>
</dbReference>
<dbReference type="PROSITE" id="PS00670">
    <property type="entry name" value="D_2_HYDROXYACID_DH_2"/>
    <property type="match status" value="1"/>
</dbReference>
<keyword evidence="4" id="KW-0028">Amino-acid biosynthesis</keyword>
<dbReference type="EMBL" id="CP002390">
    <property type="protein sequence ID" value="EFE27942.1"/>
    <property type="molecule type" value="Genomic_DNA"/>
</dbReference>
<dbReference type="Pfam" id="PF00389">
    <property type="entry name" value="2-Hacid_dh"/>
    <property type="match status" value="1"/>
</dbReference>
<dbReference type="Pfam" id="PF02826">
    <property type="entry name" value="2-Hacid_dh_C"/>
    <property type="match status" value="1"/>
</dbReference>
<evidence type="ECO:0000256" key="3">
    <source>
        <dbReference type="ARBA" id="ARBA00013001"/>
    </source>
</evidence>
<comment type="function">
    <text evidence="1">Catalyzes the reversible oxidation of 3-phospho-D-glycerate to 3-phosphonooxypyruvate, the first step of the phosphorylated L-serine biosynthesis pathway. Also catalyzes the reversible oxidation of 2-hydroxyglutarate to 2-oxoglutarate.</text>
</comment>
<accession>D6GSV7</accession>
<feature type="domain" description="D-isomer specific 2-hydroxyacid dehydrogenase catalytic" evidence="10">
    <location>
        <begin position="4"/>
        <end position="302"/>
    </location>
</feature>
<evidence type="ECO:0000256" key="4">
    <source>
        <dbReference type="ARBA" id="ARBA00022605"/>
    </source>
</evidence>
<reference evidence="13" key="1">
    <citation type="submission" date="2010-12" db="EMBL/GenBank/DDBJ databases">
        <title>The genome sequence of Filifactor alocis strain ATCC 35896.</title>
        <authorList>
            <consortium name="The Broad Institute Genome Sequencing Platform"/>
            <person name="Ward D."/>
            <person name="Earl A."/>
            <person name="Feldgarden M."/>
            <person name="Young S.K."/>
            <person name="Gargeya S."/>
            <person name="Zeng Q."/>
            <person name="Alvarado L."/>
            <person name="Berlin A."/>
            <person name="Bochicchio J."/>
            <person name="Chapman S.B."/>
            <person name="Chen Z."/>
            <person name="Freedman E."/>
            <person name="Gellesch M."/>
            <person name="Goldberg J."/>
            <person name="Griggs A."/>
            <person name="Gujja S."/>
            <person name="Heilman E."/>
            <person name="Heiman D."/>
            <person name="Howarth C."/>
            <person name="Mehta T."/>
            <person name="Neiman D."/>
            <person name="Pearson M."/>
            <person name="Roberts A."/>
            <person name="Saif S."/>
            <person name="Shea T."/>
            <person name="Shenoy N."/>
            <person name="Sisk P."/>
            <person name="Stolte C."/>
            <person name="Sykes S."/>
            <person name="White J."/>
            <person name="Yandava C."/>
            <person name="Izard J."/>
            <person name="Blanton J.M."/>
            <person name="Baranova O.V."/>
            <person name="Tanner A.C."/>
            <person name="Dewhirst F.E."/>
            <person name="Haas B."/>
            <person name="Nusbaum C."/>
            <person name="Birren B."/>
        </authorList>
    </citation>
    <scope>NUCLEOTIDE SEQUENCE [LARGE SCALE GENOMIC DNA]</scope>
    <source>
        <strain evidence="13">ATCC 35896 / D40 B5</strain>
    </source>
</reference>
<dbReference type="InterPro" id="IPR029752">
    <property type="entry name" value="D-isomer_DH_CS1"/>
</dbReference>
<dbReference type="InterPro" id="IPR006139">
    <property type="entry name" value="D-isomer_2_OHA_DH_cat_dom"/>
</dbReference>
<evidence type="ECO:0000259" key="10">
    <source>
        <dbReference type="Pfam" id="PF00389"/>
    </source>
</evidence>
<dbReference type="InterPro" id="IPR006140">
    <property type="entry name" value="D-isomer_DH_NAD-bd"/>
</dbReference>
<dbReference type="InterPro" id="IPR050857">
    <property type="entry name" value="D-2-hydroxyacid_DH"/>
</dbReference>
<dbReference type="EC" id="1.1.1.399" evidence="3"/>
<protein>
    <recommendedName>
        <fullName evidence="7">2-oxoglutarate reductase</fullName>
        <ecNumber evidence="3">1.1.1.399</ecNumber>
    </recommendedName>
    <alternativeName>
        <fullName evidence="7">2-oxoglutarate reductase</fullName>
    </alternativeName>
</protein>
<evidence type="ECO:0000256" key="1">
    <source>
        <dbReference type="ARBA" id="ARBA00003800"/>
    </source>
</evidence>
<dbReference type="PATRIC" id="fig|546269.5.peg.4"/>
<name>D6GSV7_FILAD</name>
<dbReference type="OrthoDB" id="9805416at2"/>
<proteinExistence type="inferred from homology"/>
<dbReference type="Gene3D" id="3.40.50.720">
    <property type="entry name" value="NAD(P)-binding Rossmann-like Domain"/>
    <property type="match status" value="2"/>
</dbReference>
<evidence type="ECO:0000313" key="12">
    <source>
        <dbReference type="EMBL" id="EFE27942.1"/>
    </source>
</evidence>
<feature type="domain" description="D-isomer specific 2-hydroxyacid dehydrogenase NAD-binding" evidence="11">
    <location>
        <begin position="104"/>
        <end position="279"/>
    </location>
</feature>
<dbReference type="PROSITE" id="PS00671">
    <property type="entry name" value="D_2_HYDROXYACID_DH_3"/>
    <property type="match status" value="1"/>
</dbReference>
<dbReference type="CDD" id="cd05303">
    <property type="entry name" value="PGDH_2"/>
    <property type="match status" value="1"/>
</dbReference>
<evidence type="ECO:0000256" key="9">
    <source>
        <dbReference type="RuleBase" id="RU003719"/>
    </source>
</evidence>
<dbReference type="PROSITE" id="PS00065">
    <property type="entry name" value="D_2_HYDROXYACID_DH_1"/>
    <property type="match status" value="1"/>
</dbReference>
<dbReference type="Proteomes" id="UP000007468">
    <property type="component" value="Chromosome"/>
</dbReference>
<evidence type="ECO:0000256" key="8">
    <source>
        <dbReference type="ARBA" id="ARBA00048126"/>
    </source>
</evidence>
<dbReference type="GO" id="GO:0016616">
    <property type="term" value="F:oxidoreductase activity, acting on the CH-OH group of donors, NAD or NADP as acceptor"/>
    <property type="evidence" value="ECO:0007669"/>
    <property type="project" value="InterPro"/>
</dbReference>
<keyword evidence="13" id="KW-1185">Reference proteome</keyword>
<dbReference type="GO" id="GO:0051287">
    <property type="term" value="F:NAD binding"/>
    <property type="evidence" value="ECO:0007669"/>
    <property type="project" value="InterPro"/>
</dbReference>
<dbReference type="RefSeq" id="WP_014261685.1">
    <property type="nucleotide sequence ID" value="NC_016630.1"/>
</dbReference>
<dbReference type="PANTHER" id="PTHR42789">
    <property type="entry name" value="D-ISOMER SPECIFIC 2-HYDROXYACID DEHYDROGENASE FAMILY PROTEIN (AFU_ORTHOLOGUE AFUA_6G10090)"/>
    <property type="match status" value="1"/>
</dbReference>
<keyword evidence="6" id="KW-0520">NAD</keyword>
<dbReference type="GO" id="GO:0008652">
    <property type="term" value="P:amino acid biosynthetic process"/>
    <property type="evidence" value="ECO:0007669"/>
    <property type="project" value="UniProtKB-KW"/>
</dbReference>
<dbReference type="FunFam" id="3.40.50.720:FF:000021">
    <property type="entry name" value="D-3-phosphoglycerate dehydrogenase"/>
    <property type="match status" value="1"/>
</dbReference>
<dbReference type="STRING" id="546269.HMPREF0389_01194"/>
<keyword evidence="5 9" id="KW-0560">Oxidoreductase</keyword>
<organism evidence="12 13">
    <name type="scientific">Filifactor alocis (strain ATCC 35896 / CCUG 47790 / D40 B5)</name>
    <name type="common">Fusobacterium alocis</name>
    <dbReference type="NCBI Taxonomy" id="546269"/>
    <lineage>
        <taxon>Bacteria</taxon>
        <taxon>Bacillati</taxon>
        <taxon>Bacillota</taxon>
        <taxon>Clostridia</taxon>
        <taxon>Peptostreptococcales</taxon>
        <taxon>Filifactoraceae</taxon>
        <taxon>Filifactor</taxon>
    </lineage>
</organism>
<dbReference type="KEGG" id="faa:HMPREF0389_01194"/>
<evidence type="ECO:0000256" key="5">
    <source>
        <dbReference type="ARBA" id="ARBA00023002"/>
    </source>
</evidence>
<dbReference type="eggNOG" id="COG1052">
    <property type="taxonomic scope" value="Bacteria"/>
</dbReference>
<sequence length="303" mass="32969">MKCLITELVHPSGVDILKQHYDVTLAYGKSLDEVKAMVKDYEILIVRSDTPVQKDMIDAGVKLKAIGMAGIGLNHIDTKYAEEKGIKVFNVKDGSIDSVAELALTLMLTVMRKVNPANNAVKQGKWDKMGFTGNLLTEKTVGILAVGRIGSRVAQLCQGFGCNVIGYDPYLPQEVADKIGVKLMSLDEVLKTADILSIHMPLTPETKHMIGKKQLDMMKEGSFLFNLGRGGLVDEDALYDALKSGHLAGAGLDVVEVEPPAPDHKLFELDNCIITCHIGAGSYEAQEKIAKSLANQIIEYLSK</sequence>
<dbReference type="InterPro" id="IPR029753">
    <property type="entry name" value="D-isomer_DH_CS"/>
</dbReference>
<evidence type="ECO:0000256" key="7">
    <source>
        <dbReference type="ARBA" id="ARBA00030455"/>
    </source>
</evidence>